<protein>
    <submittedName>
        <fullName evidence="2">Uncharacterized protein</fullName>
    </submittedName>
</protein>
<feature type="compositionally biased region" description="Low complexity" evidence="1">
    <location>
        <begin position="12"/>
        <end position="31"/>
    </location>
</feature>
<feature type="compositionally biased region" description="Basic and acidic residues" evidence="1">
    <location>
        <begin position="1"/>
        <end position="11"/>
    </location>
</feature>
<evidence type="ECO:0000256" key="1">
    <source>
        <dbReference type="SAM" id="MobiDB-lite"/>
    </source>
</evidence>
<name>A0AAE6Y8F9_STRAT</name>
<dbReference type="GeneID" id="93957148"/>
<dbReference type="RefSeq" id="WP_167797200.1">
    <property type="nucleotide sequence ID" value="NZ_CM007717.1"/>
</dbReference>
<gene>
    <name evidence="2" type="ORF">HCX60_16835</name>
</gene>
<dbReference type="AlphaFoldDB" id="A0AAE6Y8F9"/>
<feature type="compositionally biased region" description="Basic and acidic residues" evidence="1">
    <location>
        <begin position="36"/>
        <end position="58"/>
    </location>
</feature>
<evidence type="ECO:0000313" key="2">
    <source>
        <dbReference type="EMBL" id="QIT45011.1"/>
    </source>
</evidence>
<dbReference type="Proteomes" id="UP000502504">
    <property type="component" value="Chromosome"/>
</dbReference>
<organism evidence="2 3">
    <name type="scientific">Streptomyces antibioticus</name>
    <dbReference type="NCBI Taxonomy" id="1890"/>
    <lineage>
        <taxon>Bacteria</taxon>
        <taxon>Bacillati</taxon>
        <taxon>Actinomycetota</taxon>
        <taxon>Actinomycetes</taxon>
        <taxon>Kitasatosporales</taxon>
        <taxon>Streptomycetaceae</taxon>
        <taxon>Streptomyces</taxon>
    </lineage>
</organism>
<sequence>MGTKDKFKDQSEQWQQQAKQKAQQAKEQVQQRGRRHETDAESERMRREDEDRLTRDEV</sequence>
<evidence type="ECO:0000313" key="3">
    <source>
        <dbReference type="Proteomes" id="UP000502504"/>
    </source>
</evidence>
<reference evidence="2 3" key="1">
    <citation type="submission" date="2020-03" db="EMBL/GenBank/DDBJ databases">
        <title>Is there a link between lipid content and antibiotic production in Streptomyces?</title>
        <authorList>
            <person name="David M."/>
            <person name="Lejeune C."/>
            <person name="Abreu S."/>
            <person name="Thibessard A."/>
            <person name="Leblond P."/>
            <person name="Chaminade P."/>
            <person name="Virolle M.-J."/>
        </authorList>
    </citation>
    <scope>NUCLEOTIDE SEQUENCE [LARGE SCALE GENOMIC DNA]</scope>
    <source>
        <strain evidence="2 3">DSM 41481</strain>
    </source>
</reference>
<accession>A0AAE6Y8F9</accession>
<dbReference type="EMBL" id="CP050692">
    <property type="protein sequence ID" value="QIT45011.1"/>
    <property type="molecule type" value="Genomic_DNA"/>
</dbReference>
<proteinExistence type="predicted"/>
<feature type="region of interest" description="Disordered" evidence="1">
    <location>
        <begin position="1"/>
        <end position="58"/>
    </location>
</feature>